<accession>A0A7G2CT60</accession>
<gene>
    <name evidence="1" type="ORF">ADEAN_000966300</name>
</gene>
<organism evidence="1 2">
    <name type="scientific">Angomonas deanei</name>
    <dbReference type="NCBI Taxonomy" id="59799"/>
    <lineage>
        <taxon>Eukaryota</taxon>
        <taxon>Discoba</taxon>
        <taxon>Euglenozoa</taxon>
        <taxon>Kinetoplastea</taxon>
        <taxon>Metakinetoplastina</taxon>
        <taxon>Trypanosomatida</taxon>
        <taxon>Trypanosomatidae</taxon>
        <taxon>Strigomonadinae</taxon>
        <taxon>Angomonas</taxon>
    </lineage>
</organism>
<dbReference type="EMBL" id="LR877168">
    <property type="protein sequence ID" value="CAD2222124.1"/>
    <property type="molecule type" value="Genomic_DNA"/>
</dbReference>
<dbReference type="AlphaFoldDB" id="A0A7G2CT60"/>
<proteinExistence type="predicted"/>
<sequence>MLRRSTAVLFGSFERNWDNKRVFPHDRTGRFNLDEAALELDLDPEYVASLYRPAHYTYAVRGQRYPAEQGRAGRPGSSSSARDRMFPLYKRNYHLNKEYRVLDWRRVTTE</sequence>
<keyword evidence="2" id="KW-1185">Reference proteome</keyword>
<reference evidence="1 2" key="1">
    <citation type="submission" date="2020-08" db="EMBL/GenBank/DDBJ databases">
        <authorList>
            <person name="Newling K."/>
            <person name="Davey J."/>
            <person name="Forrester S."/>
        </authorList>
    </citation>
    <scope>NUCLEOTIDE SEQUENCE [LARGE SCALE GENOMIC DNA]</scope>
    <source>
        <strain evidence="2">Crithidia deanei Carvalho (ATCC PRA-265)</strain>
    </source>
</reference>
<dbReference type="VEuPathDB" id="TriTrypDB:ADEAN_000966300"/>
<name>A0A7G2CT60_9TRYP</name>
<dbReference type="Proteomes" id="UP000515908">
    <property type="component" value="Chromosome 24"/>
</dbReference>
<protein>
    <submittedName>
        <fullName evidence="1">Uncharacterized protein</fullName>
    </submittedName>
</protein>
<evidence type="ECO:0000313" key="1">
    <source>
        <dbReference type="EMBL" id="CAD2222124.1"/>
    </source>
</evidence>
<evidence type="ECO:0000313" key="2">
    <source>
        <dbReference type="Proteomes" id="UP000515908"/>
    </source>
</evidence>